<dbReference type="PROSITE" id="PS50994">
    <property type="entry name" value="INTEGRASE"/>
    <property type="match status" value="1"/>
</dbReference>
<evidence type="ECO:0000256" key="5">
    <source>
        <dbReference type="SAM" id="Coils"/>
    </source>
</evidence>
<dbReference type="GO" id="GO:0006508">
    <property type="term" value="P:proteolysis"/>
    <property type="evidence" value="ECO:0007669"/>
    <property type="project" value="UniProtKB-KW"/>
</dbReference>
<feature type="compositionally biased region" description="Acidic residues" evidence="6">
    <location>
        <begin position="2056"/>
        <end position="2065"/>
    </location>
</feature>
<dbReference type="Pfam" id="PF14223">
    <property type="entry name" value="Retrotran_gag_2"/>
    <property type="match status" value="1"/>
</dbReference>
<dbReference type="Pfam" id="PF25597">
    <property type="entry name" value="SH3_retrovirus"/>
    <property type="match status" value="1"/>
</dbReference>
<evidence type="ECO:0000256" key="3">
    <source>
        <dbReference type="ARBA" id="ARBA00022801"/>
    </source>
</evidence>
<dbReference type="OrthoDB" id="1112707at2759"/>
<feature type="domain" description="Integrase catalytic" evidence="8">
    <location>
        <begin position="866"/>
        <end position="1033"/>
    </location>
</feature>
<dbReference type="PROSITE" id="PS50158">
    <property type="entry name" value="ZF_CCHC"/>
    <property type="match status" value="1"/>
</dbReference>
<evidence type="ECO:0000256" key="2">
    <source>
        <dbReference type="ARBA" id="ARBA00022723"/>
    </source>
</evidence>
<feature type="compositionally biased region" description="Low complexity" evidence="6">
    <location>
        <begin position="2225"/>
        <end position="2245"/>
    </location>
</feature>
<dbReference type="PANTHER" id="PTHR42648">
    <property type="entry name" value="TRANSPOSASE, PUTATIVE-RELATED"/>
    <property type="match status" value="1"/>
</dbReference>
<dbReference type="GO" id="GO:0008270">
    <property type="term" value="F:zinc ion binding"/>
    <property type="evidence" value="ECO:0007669"/>
    <property type="project" value="UniProtKB-KW"/>
</dbReference>
<reference evidence="9 10" key="1">
    <citation type="submission" date="2020-12" db="EMBL/GenBank/DDBJ databases">
        <title>Concerted genomic and epigenomic changes stabilize Arabidopsis allopolyploids.</title>
        <authorList>
            <person name="Chen Z."/>
        </authorList>
    </citation>
    <scope>NUCLEOTIDE SEQUENCE [LARGE SCALE GENOMIC DNA]</scope>
    <source>
        <strain evidence="9">As9502</strain>
        <tissue evidence="9">Leaf</tissue>
    </source>
</reference>
<protein>
    <submittedName>
        <fullName evidence="9">Zinc finger CCHC-type</fullName>
    </submittedName>
</protein>
<dbReference type="InterPro" id="IPR013103">
    <property type="entry name" value="RVT_2"/>
</dbReference>
<dbReference type="GO" id="GO:0015074">
    <property type="term" value="P:DNA integration"/>
    <property type="evidence" value="ECO:0007669"/>
    <property type="project" value="InterPro"/>
</dbReference>
<feature type="compositionally biased region" description="Polar residues" evidence="6">
    <location>
        <begin position="2066"/>
        <end position="2075"/>
    </location>
</feature>
<feature type="compositionally biased region" description="Low complexity" evidence="6">
    <location>
        <begin position="1752"/>
        <end position="1762"/>
    </location>
</feature>
<name>A0A8T1ZCC5_ARASU</name>
<feature type="compositionally biased region" description="Gly residues" evidence="6">
    <location>
        <begin position="1686"/>
        <end position="1695"/>
    </location>
</feature>
<evidence type="ECO:0000256" key="1">
    <source>
        <dbReference type="ARBA" id="ARBA00022670"/>
    </source>
</evidence>
<dbReference type="EMBL" id="JAEFBJ010000011">
    <property type="protein sequence ID" value="KAG7556815.1"/>
    <property type="molecule type" value="Genomic_DNA"/>
</dbReference>
<accession>A0A8T1ZCC5</accession>
<feature type="region of interest" description="Disordered" evidence="6">
    <location>
        <begin position="430"/>
        <end position="457"/>
    </location>
</feature>
<keyword evidence="5" id="KW-0175">Coiled coil</keyword>
<keyword evidence="1" id="KW-0645">Protease</keyword>
<dbReference type="Pfam" id="PF22936">
    <property type="entry name" value="Pol_BBD"/>
    <property type="match status" value="1"/>
</dbReference>
<feature type="region of interest" description="Disordered" evidence="6">
    <location>
        <begin position="1108"/>
        <end position="1162"/>
    </location>
</feature>
<dbReference type="Proteomes" id="UP000694251">
    <property type="component" value="Chromosome 11"/>
</dbReference>
<dbReference type="GO" id="GO:0003676">
    <property type="term" value="F:nucleic acid binding"/>
    <property type="evidence" value="ECO:0007669"/>
    <property type="project" value="InterPro"/>
</dbReference>
<keyword evidence="4" id="KW-0863">Zinc-finger</keyword>
<dbReference type="Pfam" id="PF07727">
    <property type="entry name" value="RVT_2"/>
    <property type="match status" value="1"/>
</dbReference>
<proteinExistence type="predicted"/>
<feature type="compositionally biased region" description="Polar residues" evidence="6">
    <location>
        <begin position="1108"/>
        <end position="1121"/>
    </location>
</feature>
<dbReference type="GO" id="GO:0008233">
    <property type="term" value="F:peptidase activity"/>
    <property type="evidence" value="ECO:0007669"/>
    <property type="project" value="UniProtKB-KW"/>
</dbReference>
<feature type="compositionally biased region" description="Pro residues" evidence="6">
    <location>
        <begin position="1738"/>
        <end position="1751"/>
    </location>
</feature>
<dbReference type="CDD" id="cd09272">
    <property type="entry name" value="RNase_HI_RT_Ty1"/>
    <property type="match status" value="1"/>
</dbReference>
<dbReference type="Pfam" id="PF00665">
    <property type="entry name" value="rve"/>
    <property type="match status" value="1"/>
</dbReference>
<feature type="compositionally biased region" description="Acidic residues" evidence="6">
    <location>
        <begin position="1124"/>
        <end position="1145"/>
    </location>
</feature>
<feature type="coiled-coil region" evidence="5">
    <location>
        <begin position="288"/>
        <end position="322"/>
    </location>
</feature>
<feature type="region of interest" description="Disordered" evidence="6">
    <location>
        <begin position="1678"/>
        <end position="1838"/>
    </location>
</feature>
<keyword evidence="4" id="KW-0862">Zinc</keyword>
<keyword evidence="10" id="KW-1185">Reference proteome</keyword>
<dbReference type="Pfam" id="PF13976">
    <property type="entry name" value="gag_pre-integrs"/>
    <property type="match status" value="1"/>
</dbReference>
<feature type="region of interest" description="Disordered" evidence="6">
    <location>
        <begin position="2056"/>
        <end position="2075"/>
    </location>
</feature>
<feature type="compositionally biased region" description="Pro residues" evidence="6">
    <location>
        <begin position="1822"/>
        <end position="1836"/>
    </location>
</feature>
<organism evidence="9 10">
    <name type="scientific">Arabidopsis suecica</name>
    <name type="common">Swedish thale-cress</name>
    <name type="synonym">Cardaminopsis suecica</name>
    <dbReference type="NCBI Taxonomy" id="45249"/>
    <lineage>
        <taxon>Eukaryota</taxon>
        <taxon>Viridiplantae</taxon>
        <taxon>Streptophyta</taxon>
        <taxon>Embryophyta</taxon>
        <taxon>Tracheophyta</taxon>
        <taxon>Spermatophyta</taxon>
        <taxon>Magnoliopsida</taxon>
        <taxon>eudicotyledons</taxon>
        <taxon>Gunneridae</taxon>
        <taxon>Pentapetalae</taxon>
        <taxon>rosids</taxon>
        <taxon>malvids</taxon>
        <taxon>Brassicales</taxon>
        <taxon>Brassicaceae</taxon>
        <taxon>Camelineae</taxon>
        <taxon>Arabidopsis</taxon>
    </lineage>
</organism>
<feature type="domain" description="CCHC-type" evidence="7">
    <location>
        <begin position="624"/>
        <end position="637"/>
    </location>
</feature>
<dbReference type="InterPro" id="IPR025724">
    <property type="entry name" value="GAG-pre-integrase_dom"/>
</dbReference>
<feature type="compositionally biased region" description="Pro residues" evidence="6">
    <location>
        <begin position="1763"/>
        <end position="1811"/>
    </location>
</feature>
<feature type="compositionally biased region" description="Low complexity" evidence="6">
    <location>
        <begin position="1711"/>
        <end position="1737"/>
    </location>
</feature>
<dbReference type="InterPro" id="IPR004252">
    <property type="entry name" value="Probable_transposase_24"/>
</dbReference>
<dbReference type="Pfam" id="PF03004">
    <property type="entry name" value="Transposase_24"/>
    <property type="match status" value="1"/>
</dbReference>
<comment type="caution">
    <text evidence="9">The sequence shown here is derived from an EMBL/GenBank/DDBJ whole genome shotgun (WGS) entry which is preliminary data.</text>
</comment>
<dbReference type="InterPro" id="IPR001584">
    <property type="entry name" value="Integrase_cat-core"/>
</dbReference>
<feature type="compositionally biased region" description="Low complexity" evidence="6">
    <location>
        <begin position="1812"/>
        <end position="1821"/>
    </location>
</feature>
<keyword evidence="3" id="KW-0378">Hydrolase</keyword>
<dbReference type="InterPro" id="IPR057670">
    <property type="entry name" value="SH3_retrovirus"/>
</dbReference>
<evidence type="ECO:0000313" key="9">
    <source>
        <dbReference type="EMBL" id="KAG7556815.1"/>
    </source>
</evidence>
<dbReference type="InterPro" id="IPR001878">
    <property type="entry name" value="Znf_CCHC"/>
</dbReference>
<feature type="region of interest" description="Disordered" evidence="6">
    <location>
        <begin position="2202"/>
        <end position="2245"/>
    </location>
</feature>
<evidence type="ECO:0000256" key="4">
    <source>
        <dbReference type="PROSITE-ProRule" id="PRU00047"/>
    </source>
</evidence>
<evidence type="ECO:0000313" key="10">
    <source>
        <dbReference type="Proteomes" id="UP000694251"/>
    </source>
</evidence>
<dbReference type="InterPro" id="IPR054722">
    <property type="entry name" value="PolX-like_BBD"/>
</dbReference>
<sequence length="2245" mass="251791">MADDLAVTVATIKDAGILSDYYLPNGADPGNVISTVILNGTNYERWAKILNTIDPELRSSVSCSDTAYDLWQSLKERFSVGNDPLIFELQSSIGSCKQEGLSIQAYYGKLKRMWDDLEDIDPIPPCCCGNTRCPQQKAHVERRDKERKSQFLMGLDGARFGATRSNILAMSPSPSLPAVYSLIQQEEKHQSIARASFWFENLTMDEMETIEEFSGKISAIASEAHNLGKQYKDKKLVKKLLRCLPSRFESKRTAMGTALDTDTIDFEEVVGMLQAYELEITTGNNSSSKGLTLTVSSEKNEIQELRDEMSMMARNFNRYLRRAEKKGFVGNQGAERDRGRDRDRSGKRTDIQCHECQGYGHVKAECPSLKRKDLKCSECKGIGHTKFDCVGSRSKKERSYIVESESDSEDDDSEDEVKGFVSFVGIIEAEDESSDSEADQETEFSSTDDESDEDKDVDVDEQFRKLYDNWLLLSNEKISWLEKKLTLQDENEKLKKDLALEVKKNCELMQRCDSEEEKNRVLTLELNDTRKKIHMLNSGTKDLDNILASGRVGKSNFGLGYHGGSTSGTTKFVKSQSAHNVVNHHNHKDINRHNHNAARSNSRLAPARRLHQNHYHRSVTGYECYYCGRHGHIQRYCYRYAAKLNKLMRQGMLYPHQRRPSKMYVKRDDLYCHVAYTSAEASGSKPWYFDSGASRHMTGNQSHLDNYTDVKESKVTFGGGAKGKIKGKGDLTKAEKPQLTNVYFVEGLTANLISVSQLCDKGLTVSFNRVKCWATDEKNQKALSGVRTGNNCYMGEEPKVCFRAEKDDPVLWHQRLGHMNARSMSKLVSKEMVRGVPELKHIDKIVCSACNQGKQIRVQHKKVEGVQTTQVLDLIHMDLMGPMQIESIAGKRYVFVLVDHFSRFTWVRFIREKSETANSFRILALQLKNEKKMGIKQIRSDRGGEFLSEAFNSFCESQGIVHQYSAPRTPQSNGVVERKNRTLQEMARAMIHGNGVLEKFWAEAISTACYVINRVYVRIGANKTPYEIWKGKKPNLSYFRVFGCVCYILNDKDQLGKFDSRSEEGFFLGYATNSLAYRVWNKKREKIEESMNVVFDDGSITTMQIIASTSDEGQNNTSKNQEVVADENQGDSDTNMSEEESDEEAGPLQVHRNHSAGDVIGDLNGDRVTRGVKLDFKQMASFACFEKIMFTCFVSMVEPKNVKEALDDHFWTLAMEEELEEFSRNQVWNLVPRPPKVNVIGTKWIFKNKSDEAGNITRNKARLVAQGYTQVEGLDFEETFAPVARLECIRFLLGIACGMGFQLYQMDVKSAFLNGVIQEEVYVEQPKGFEDLEFPDYVYKLDKALYGLKQAPRAWYERLTTFLTVQGYIRGSVDKTLFFKEDTHGMIIIQIYVDDIVFGGTSEQLVKAFVKTMTTEFRMSMVGELNCFLGLQINQTDEGITISQSTYAQNLVKRFGMCSSKPAKTPMSTSQKLSKDKSGEKVDEKVYRGMIGSLLYLTTSRPDLCLSVGLCARYQANPKASHLAAVKRIIKYVKGTVNFGLSYTKDTSQVLVGYCDADWAGSIDDRRSTTGGCFFLGNNLISWHSKKQNCVSLSSAESEYIALGSCCTQLLWMRQMGCDYGMTFPDPLLDKCDNKSAIDISKNPILPLFSPVLLRFFLSSSIRFSLLSLSVLSVMAPVGKGKASRGRGGGRGGRSGARVFNGKNPSRGVGSSSHASNPSSSNATASASQTSRATTPAQYPPSSQPPPPPRLSSPQVSGQPPNYQQPPPNYQQPPPNYQPPPPNYQPPPPNYQPPPPNYQSPAPNYQPPPPNYQVHPHQIPQPQMPPQENPNDPPPDYQQMLENLLVLPGREHLPRLSRVPIPDVETIWFGRDKGVLSRSIAGIFRRKFDGPYYSWKVTPTAIQERYFRSFAGKFNWDIGITELVREGFLVIAKKRLKGIVSGARRTGIQPYWITSNDLWAQMCAYWKTEEAMERSESASQCRNSDRNGLGVHKHVSGQKSFMQVHQELEEELGRPVSYGEVFMQTHTRADGTFVDAKAKQVAEVYNKSIEERLSELDEDGVDASDDSSQQSTHRTLTIEEKNELFLKCTETDVKGNYFGIGSLKVTLKKGKRKESYASSSSSSITELHDQLRQKIAEQDAENARRDAEQQASQTRIANLERLVMYWKESDPAFAAFVASQPQPTATATTTAANATATANAPATAATAPATAATGQNNAEEMAGETNPATAPTGTFAATMTPSPSF</sequence>
<evidence type="ECO:0000259" key="8">
    <source>
        <dbReference type="PROSITE" id="PS50994"/>
    </source>
</evidence>
<keyword evidence="2" id="KW-0479">Metal-binding</keyword>
<dbReference type="PANTHER" id="PTHR42648:SF21">
    <property type="entry name" value="CYSTEINE-RICH RLK (RECEPTOR-LIKE PROTEIN KINASE) 8"/>
    <property type="match status" value="1"/>
</dbReference>
<feature type="compositionally biased region" description="Low complexity" evidence="6">
    <location>
        <begin position="2202"/>
        <end position="2213"/>
    </location>
</feature>
<gene>
    <name evidence="9" type="ORF">ISN44_As11g028110</name>
</gene>
<dbReference type="InterPro" id="IPR039537">
    <property type="entry name" value="Retrotran_Ty1/copia-like"/>
</dbReference>
<evidence type="ECO:0000256" key="6">
    <source>
        <dbReference type="SAM" id="MobiDB-lite"/>
    </source>
</evidence>
<evidence type="ECO:0000259" key="7">
    <source>
        <dbReference type="PROSITE" id="PS50158"/>
    </source>
</evidence>
<dbReference type="SMART" id="SM00343">
    <property type="entry name" value="ZnF_C2HC"/>
    <property type="match status" value="3"/>
</dbReference>